<evidence type="ECO:0000313" key="2">
    <source>
        <dbReference type="Proteomes" id="UP000193642"/>
    </source>
</evidence>
<protein>
    <submittedName>
        <fullName evidence="1">Uncharacterized protein</fullName>
    </submittedName>
</protein>
<gene>
    <name evidence="1" type="ORF">BCR33DRAFT_342204</name>
</gene>
<evidence type="ECO:0000313" key="1">
    <source>
        <dbReference type="EMBL" id="ORY41213.1"/>
    </source>
</evidence>
<proteinExistence type="predicted"/>
<dbReference type="AlphaFoldDB" id="A0A1Y2C2E4"/>
<name>A0A1Y2C2E4_9FUNG</name>
<reference evidence="1 2" key="1">
    <citation type="submission" date="2016-07" db="EMBL/GenBank/DDBJ databases">
        <title>Pervasive Adenine N6-methylation of Active Genes in Fungi.</title>
        <authorList>
            <consortium name="DOE Joint Genome Institute"/>
            <person name="Mondo S.J."/>
            <person name="Dannebaum R.O."/>
            <person name="Kuo R.C."/>
            <person name="Labutti K."/>
            <person name="Haridas S."/>
            <person name="Kuo A."/>
            <person name="Salamov A."/>
            <person name="Ahrendt S.R."/>
            <person name="Lipzen A."/>
            <person name="Sullivan W."/>
            <person name="Andreopoulos W.B."/>
            <person name="Clum A."/>
            <person name="Lindquist E."/>
            <person name="Daum C."/>
            <person name="Ramamoorthy G.K."/>
            <person name="Gryganskyi A."/>
            <person name="Culley D."/>
            <person name="Magnuson J.K."/>
            <person name="James T.Y."/>
            <person name="O'Malley M.A."/>
            <person name="Stajich J.E."/>
            <person name="Spatafora J.W."/>
            <person name="Visel A."/>
            <person name="Grigoriev I.V."/>
        </authorList>
    </citation>
    <scope>NUCLEOTIDE SEQUENCE [LARGE SCALE GENOMIC DNA]</scope>
    <source>
        <strain evidence="1 2">JEL800</strain>
    </source>
</reference>
<keyword evidence="2" id="KW-1185">Reference proteome</keyword>
<sequence>MLYPQLLTTSRLNAQSNTSTMNLEMKPPASFLNLTALKPNITSRALRELRDCVRHRQHKWTTEFMASGCLEGLFRLVTTFGLKPAKHSRDWEAMDLILQILSDLTETDTQALQYIFDQCETISLVISTSLNCNRKPPITASSSFVPLQSALSHCSKIPSVNVRKSLLHLLSVLVELGATVGFCTRILPAENPDTFESLIIGGMTLKMEVLLDEFESVVVEQSKHWNGTNVKTIEVFNTLVNGTYRWQPIVQARVVVVSNDNVLLYLESYLELFIALSKHATVGNVVDYNAALSPATKTRLNYILGKLALCQDRRIKDAVTTYQSLIAARMTSISGRTLKRRPRRDLRGVLLNDRTDDTFA</sequence>
<dbReference type="OrthoDB" id="2155261at2759"/>
<dbReference type="Gene3D" id="1.25.10.10">
    <property type="entry name" value="Leucine-rich Repeat Variant"/>
    <property type="match status" value="1"/>
</dbReference>
<dbReference type="InterPro" id="IPR011989">
    <property type="entry name" value="ARM-like"/>
</dbReference>
<dbReference type="Proteomes" id="UP000193642">
    <property type="component" value="Unassembled WGS sequence"/>
</dbReference>
<comment type="caution">
    <text evidence="1">The sequence shown here is derived from an EMBL/GenBank/DDBJ whole genome shotgun (WGS) entry which is preliminary data.</text>
</comment>
<organism evidence="1 2">
    <name type="scientific">Rhizoclosmatium globosum</name>
    <dbReference type="NCBI Taxonomy" id="329046"/>
    <lineage>
        <taxon>Eukaryota</taxon>
        <taxon>Fungi</taxon>
        <taxon>Fungi incertae sedis</taxon>
        <taxon>Chytridiomycota</taxon>
        <taxon>Chytridiomycota incertae sedis</taxon>
        <taxon>Chytridiomycetes</taxon>
        <taxon>Chytridiales</taxon>
        <taxon>Chytriomycetaceae</taxon>
        <taxon>Rhizoclosmatium</taxon>
    </lineage>
</organism>
<accession>A0A1Y2C2E4</accession>
<dbReference type="EMBL" id="MCGO01000032">
    <property type="protein sequence ID" value="ORY41213.1"/>
    <property type="molecule type" value="Genomic_DNA"/>
</dbReference>